<dbReference type="Pfam" id="PF13191">
    <property type="entry name" value="AAA_16"/>
    <property type="match status" value="1"/>
</dbReference>
<keyword evidence="1" id="KW-0547">Nucleotide-binding</keyword>
<evidence type="ECO:0000313" key="5">
    <source>
        <dbReference type="Proteomes" id="UP001494902"/>
    </source>
</evidence>
<dbReference type="PRINTS" id="PR00038">
    <property type="entry name" value="HTHLUXR"/>
</dbReference>
<dbReference type="InterPro" id="IPR000792">
    <property type="entry name" value="Tscrpt_reg_LuxR_C"/>
</dbReference>
<dbReference type="SMART" id="SM00421">
    <property type="entry name" value="HTH_LUXR"/>
    <property type="match status" value="1"/>
</dbReference>
<dbReference type="InterPro" id="IPR036388">
    <property type="entry name" value="WH-like_DNA-bd_sf"/>
</dbReference>
<dbReference type="SUPFAM" id="SSF46894">
    <property type="entry name" value="C-terminal effector domain of the bipartite response regulators"/>
    <property type="match status" value="1"/>
</dbReference>
<evidence type="ECO:0000313" key="4">
    <source>
        <dbReference type="EMBL" id="MEQ3553654.1"/>
    </source>
</evidence>
<dbReference type="PROSITE" id="PS00622">
    <property type="entry name" value="HTH_LUXR_1"/>
    <property type="match status" value="1"/>
</dbReference>
<dbReference type="InterPro" id="IPR027417">
    <property type="entry name" value="P-loop_NTPase"/>
</dbReference>
<dbReference type="SUPFAM" id="SSF48452">
    <property type="entry name" value="TPR-like"/>
    <property type="match status" value="1"/>
</dbReference>
<dbReference type="Gene3D" id="1.10.10.10">
    <property type="entry name" value="Winged helix-like DNA-binding domain superfamily/Winged helix DNA-binding domain"/>
    <property type="match status" value="1"/>
</dbReference>
<keyword evidence="2" id="KW-0067">ATP-binding</keyword>
<gene>
    <name evidence="4" type="ORF">WIS52_24545</name>
</gene>
<keyword evidence="5" id="KW-1185">Reference proteome</keyword>
<evidence type="ECO:0000256" key="1">
    <source>
        <dbReference type="ARBA" id="ARBA00022741"/>
    </source>
</evidence>
<organism evidence="4 5">
    <name type="scientific">Pseudonocardia nematodicida</name>
    <dbReference type="NCBI Taxonomy" id="1206997"/>
    <lineage>
        <taxon>Bacteria</taxon>
        <taxon>Bacillati</taxon>
        <taxon>Actinomycetota</taxon>
        <taxon>Actinomycetes</taxon>
        <taxon>Pseudonocardiales</taxon>
        <taxon>Pseudonocardiaceae</taxon>
        <taxon>Pseudonocardia</taxon>
    </lineage>
</organism>
<dbReference type="EMBL" id="JBEDNQ010000011">
    <property type="protein sequence ID" value="MEQ3553654.1"/>
    <property type="molecule type" value="Genomic_DNA"/>
</dbReference>
<evidence type="ECO:0000259" key="3">
    <source>
        <dbReference type="PROSITE" id="PS50043"/>
    </source>
</evidence>
<name>A0ABV1KI93_9PSEU</name>
<dbReference type="Gene3D" id="3.40.50.300">
    <property type="entry name" value="P-loop containing nucleotide triphosphate hydrolases"/>
    <property type="match status" value="1"/>
</dbReference>
<accession>A0ABV1KI93</accession>
<comment type="caution">
    <text evidence="4">The sequence shown here is derived from an EMBL/GenBank/DDBJ whole genome shotgun (WGS) entry which is preliminary data.</text>
</comment>
<dbReference type="Pfam" id="PF00196">
    <property type="entry name" value="GerE"/>
    <property type="match status" value="1"/>
</dbReference>
<dbReference type="SUPFAM" id="SSF52540">
    <property type="entry name" value="P-loop containing nucleoside triphosphate hydrolases"/>
    <property type="match status" value="1"/>
</dbReference>
<reference evidence="4 5" key="1">
    <citation type="submission" date="2024-03" db="EMBL/GenBank/DDBJ databases">
        <title>Draft genome sequence of Pseudonocardia nematodicida JCM 31783.</title>
        <authorList>
            <person name="Butdee W."/>
            <person name="Duangmal K."/>
        </authorList>
    </citation>
    <scope>NUCLEOTIDE SEQUENCE [LARGE SCALE GENOMIC DNA]</scope>
    <source>
        <strain evidence="4 5">JCM 31783</strain>
    </source>
</reference>
<protein>
    <submittedName>
        <fullName evidence="4">LuxR family transcriptional regulator</fullName>
    </submittedName>
</protein>
<dbReference type="PANTHER" id="PTHR16305">
    <property type="entry name" value="TESTICULAR SOLUBLE ADENYLYL CYCLASE"/>
    <property type="match status" value="1"/>
</dbReference>
<proteinExistence type="predicted"/>
<dbReference type="RefSeq" id="WP_349300720.1">
    <property type="nucleotide sequence ID" value="NZ_JBEDNQ010000011.1"/>
</dbReference>
<sequence length="957" mass="100488">MSVGSASSAVVSGRPWPVFPEPGAATPLRGATTTELIGRGAETAALDRWWAGVADAAGSALVLWGEPGIGKTALLEYAVAAAAGGTVLRCRGTRTEAGLEFAALHELLWPVVDRLDILPAPQATALRGALGLGGEPAARFLVGAAVLSLVSDLARQRPVLVVVDDAQWVDEATAHCLGFLARRVRSEAVGVLFTGYEDPAAGPWEGLPSIEVVGLADDDARRLVDAVLPGADRGLADHVIRTAGGNPLALRELCTLDLRPEPGGAPRRPFGNGAPLGPRLRRAFGARVAAMEPSTRALLLLAAAEDRGAPHVVHHAGSGWGVDPAAWDQVRRSGLLRTSGSRVEFRHPLIPAAVYDGAAFTERQAAHRALADALPEDAAEERAWHLAAAADAADEDVAALLERSAGERLRHDAGPTAMRALRRAAELSPAPADAVRRLAAGARAAWDAGHASAAGQLLDDAERLGGEVIVARHSGGLRGILESAHGVPERAHHYLTRDMTAVDGARCALELGTTAVHAAWSAGRTDLRQQALRRLREVDARVEVDDDPSLTALLPVLRSWWSCYDGTGGPAPAAPDGGADTVGVLGALTWELLPPAPLAQAWGIEGPVLDVLRLRAARLRRRHERSGLAVVLSRTAVLDLAAGRWGGAMTAASDGLRLAEEVGADHVAAQCRTTLAALAAARGDRAVVDEHATRVLQVSVPRGVRALTAEAYLYRGRAALFAGQPHEALHDLTALAEPGHEAAHPTFALLAAVDTAEAAVQAGHTDVAESRLTTVSAWAQRSGAAWARAAAHRLRALVRGGAAAEDAYRAALDVPGAADHPFEHARTRLLYGEWLRRARRRADARHQLAAAAQVFDRLGAEPLRRRALREQDLTNGPVARNATGPSAELTAQELRIARLAAEGLTNREIAARLLISPRTVGHHLANVYPKLGITSRARLARIEFAGELRVGGAGPVG</sequence>
<dbReference type="InterPro" id="IPR011990">
    <property type="entry name" value="TPR-like_helical_dom_sf"/>
</dbReference>
<dbReference type="InterPro" id="IPR041664">
    <property type="entry name" value="AAA_16"/>
</dbReference>
<dbReference type="Proteomes" id="UP001494902">
    <property type="component" value="Unassembled WGS sequence"/>
</dbReference>
<feature type="domain" description="HTH luxR-type" evidence="3">
    <location>
        <begin position="882"/>
        <end position="947"/>
    </location>
</feature>
<dbReference type="PANTHER" id="PTHR16305:SF35">
    <property type="entry name" value="TRANSCRIPTIONAL ACTIVATOR DOMAIN"/>
    <property type="match status" value="1"/>
</dbReference>
<evidence type="ECO:0000256" key="2">
    <source>
        <dbReference type="ARBA" id="ARBA00022840"/>
    </source>
</evidence>
<dbReference type="CDD" id="cd06170">
    <property type="entry name" value="LuxR_C_like"/>
    <property type="match status" value="1"/>
</dbReference>
<dbReference type="PROSITE" id="PS50043">
    <property type="entry name" value="HTH_LUXR_2"/>
    <property type="match status" value="1"/>
</dbReference>
<dbReference type="InterPro" id="IPR016032">
    <property type="entry name" value="Sig_transdc_resp-reg_C-effctor"/>
</dbReference>